<dbReference type="PANTHER" id="PTHR19304">
    <property type="entry name" value="CYCLIC-AMP RESPONSE ELEMENT BINDING PROTEIN"/>
    <property type="match status" value="1"/>
</dbReference>
<keyword evidence="5" id="KW-0479">Metal-binding</keyword>
<dbReference type="EMBL" id="JAHIBW010000002">
    <property type="protein sequence ID" value="KAG7312574.1"/>
    <property type="molecule type" value="Genomic_DNA"/>
</dbReference>
<evidence type="ECO:0000256" key="4">
    <source>
        <dbReference type="ARBA" id="ARBA00023242"/>
    </source>
</evidence>
<comment type="caution">
    <text evidence="8">The sequence shown here is derived from an EMBL/GenBank/DDBJ whole genome shotgun (WGS) entry which is preliminary data.</text>
</comment>
<evidence type="ECO:0000256" key="1">
    <source>
        <dbReference type="ARBA" id="ARBA00004123"/>
    </source>
</evidence>
<keyword evidence="9" id="KW-1185">Reference proteome</keyword>
<name>A0ABQ7R5J0_PLUXY</name>
<dbReference type="InterPro" id="IPR013087">
    <property type="entry name" value="Znf_C2H2_type"/>
</dbReference>
<gene>
    <name evidence="8" type="ORF">JYU34_000873</name>
</gene>
<sequence>MMEPQKPFACSIVDCGMAFTNEDHLHVHTKKHDMVLQLGAEQKAAFVADQTPTPTRFIRNCEEVGLFQELQNVNPFDEGFKRAMETKSGLLSLDSGAASEELHTPQMVFPLLGDGDAALYTSNNQRNITISRSSSDESGAIKEYETTTISKLRNEVTTISRIVGKHDILDKITTTDDVSITKHEEFDGNRDIVNETVSYTNNIIKIHSNVEIITGNQTNVETLKHNIPNSVVSYTDSVIKDNVITKDVLLTDTNKLQVPDKMPPIMSQKSIDFVVDSLTSEHPCPHEVIDVETDKEMPIRKVFKRNFENAIKKSDEEKKVAAKRGVKLNDVIKAKNEFRKIKKEKEDDYEVIIKLPNQQYIRMKAVEDIPDEDVKPPILDETKEKLKKALSEKVAPKIPTLDNTRIISNILPGTLYPVTLVNPTQILITNTLQKIPIPMETFKKTTKPEQNYKKTVKRKPEDDNNSNVKTIPEVVKVNNNKNENTQSKIGEDDGKNVGKVVRHKDTSEDKSTFAKHCLESRSAASRRYRERLKHTMAAQAQENEQLRQENRRLSRENAALRAALVTHARGCRGLDEELSNLQSTMEKISGKQ</sequence>
<dbReference type="PROSITE" id="PS00028">
    <property type="entry name" value="ZINC_FINGER_C2H2_1"/>
    <property type="match status" value="1"/>
</dbReference>
<evidence type="ECO:0000256" key="5">
    <source>
        <dbReference type="PROSITE-ProRule" id="PRU00042"/>
    </source>
</evidence>
<dbReference type="SMART" id="SM00355">
    <property type="entry name" value="ZnF_C2H2"/>
    <property type="match status" value="1"/>
</dbReference>
<evidence type="ECO:0000256" key="3">
    <source>
        <dbReference type="ARBA" id="ARBA00023163"/>
    </source>
</evidence>
<dbReference type="Gene3D" id="3.30.160.60">
    <property type="entry name" value="Classic Zinc Finger"/>
    <property type="match status" value="1"/>
</dbReference>
<feature type="coiled-coil region" evidence="6">
    <location>
        <begin position="529"/>
        <end position="591"/>
    </location>
</feature>
<proteinExistence type="predicted"/>
<protein>
    <recommendedName>
        <fullName evidence="7">C2H2-type domain-containing protein</fullName>
    </recommendedName>
</protein>
<evidence type="ECO:0000256" key="6">
    <source>
        <dbReference type="SAM" id="Coils"/>
    </source>
</evidence>
<dbReference type="InterPro" id="IPR051027">
    <property type="entry name" value="bZIP_transcription_factors"/>
</dbReference>
<organism evidence="8 9">
    <name type="scientific">Plutella xylostella</name>
    <name type="common">Diamondback moth</name>
    <name type="synonym">Plutella maculipennis</name>
    <dbReference type="NCBI Taxonomy" id="51655"/>
    <lineage>
        <taxon>Eukaryota</taxon>
        <taxon>Metazoa</taxon>
        <taxon>Ecdysozoa</taxon>
        <taxon>Arthropoda</taxon>
        <taxon>Hexapoda</taxon>
        <taxon>Insecta</taxon>
        <taxon>Pterygota</taxon>
        <taxon>Neoptera</taxon>
        <taxon>Endopterygota</taxon>
        <taxon>Lepidoptera</taxon>
        <taxon>Glossata</taxon>
        <taxon>Ditrysia</taxon>
        <taxon>Yponomeutoidea</taxon>
        <taxon>Plutellidae</taxon>
        <taxon>Plutella</taxon>
    </lineage>
</organism>
<dbReference type="InterPro" id="IPR036236">
    <property type="entry name" value="Znf_C2H2_sf"/>
</dbReference>
<dbReference type="CDD" id="cd14686">
    <property type="entry name" value="bZIP"/>
    <property type="match status" value="1"/>
</dbReference>
<keyword evidence="4" id="KW-0539">Nucleus</keyword>
<accession>A0ABQ7R5J0</accession>
<dbReference type="PROSITE" id="PS50157">
    <property type="entry name" value="ZINC_FINGER_C2H2_2"/>
    <property type="match status" value="1"/>
</dbReference>
<evidence type="ECO:0000259" key="7">
    <source>
        <dbReference type="PROSITE" id="PS50157"/>
    </source>
</evidence>
<comment type="subcellular location">
    <subcellularLocation>
        <location evidence="1">Nucleus</location>
    </subcellularLocation>
</comment>
<dbReference type="SUPFAM" id="SSF57667">
    <property type="entry name" value="beta-beta-alpha zinc fingers"/>
    <property type="match status" value="1"/>
</dbReference>
<feature type="domain" description="C2H2-type" evidence="7">
    <location>
        <begin position="8"/>
        <end position="32"/>
    </location>
</feature>
<reference evidence="8 9" key="1">
    <citation type="submission" date="2021-06" db="EMBL/GenBank/DDBJ databases">
        <title>A haploid diamondback moth (Plutella xylostella L.) genome assembly resolves 31 chromosomes and identifies a diamide resistance mutation.</title>
        <authorList>
            <person name="Ward C.M."/>
            <person name="Perry K.D."/>
            <person name="Baker G."/>
            <person name="Powis K."/>
            <person name="Heckel D.G."/>
            <person name="Baxter S.W."/>
        </authorList>
    </citation>
    <scope>NUCLEOTIDE SEQUENCE [LARGE SCALE GENOMIC DNA]</scope>
    <source>
        <strain evidence="8 9">LV</strain>
        <tissue evidence="8">Single pupa</tissue>
    </source>
</reference>
<evidence type="ECO:0000256" key="2">
    <source>
        <dbReference type="ARBA" id="ARBA00023015"/>
    </source>
</evidence>
<keyword evidence="5" id="KW-0863">Zinc-finger</keyword>
<keyword evidence="5" id="KW-0862">Zinc</keyword>
<evidence type="ECO:0000313" key="9">
    <source>
        <dbReference type="Proteomes" id="UP000823941"/>
    </source>
</evidence>
<dbReference type="Proteomes" id="UP000823941">
    <property type="component" value="Chromosome 2"/>
</dbReference>
<evidence type="ECO:0000313" key="8">
    <source>
        <dbReference type="EMBL" id="KAG7312574.1"/>
    </source>
</evidence>
<keyword evidence="6" id="KW-0175">Coiled coil</keyword>
<keyword evidence="3" id="KW-0804">Transcription</keyword>
<keyword evidence="2" id="KW-0805">Transcription regulation</keyword>